<proteinExistence type="predicted"/>
<dbReference type="EMBL" id="PEKM01000003">
    <property type="protein sequence ID" value="PIK16940.1"/>
    <property type="molecule type" value="Genomic_DNA"/>
</dbReference>
<organism evidence="1 2">
    <name type="scientific">Prevotella intermedia</name>
    <dbReference type="NCBI Taxonomy" id="28131"/>
    <lineage>
        <taxon>Bacteria</taxon>
        <taxon>Pseudomonadati</taxon>
        <taxon>Bacteroidota</taxon>
        <taxon>Bacteroidia</taxon>
        <taxon>Bacteroidales</taxon>
        <taxon>Prevotellaceae</taxon>
        <taxon>Prevotella</taxon>
    </lineage>
</organism>
<gene>
    <name evidence="1" type="ORF">CTI16_12180</name>
</gene>
<sequence>MKTKHFLIALIAIFTIVITLKVSKPNTINTSILHIEQIETPKIKQTYCIERKIGNRIIKDTIVYTEDGRNYKLMK</sequence>
<accession>A0AAJ3RH15</accession>
<evidence type="ECO:0000313" key="1">
    <source>
        <dbReference type="EMBL" id="PIK16940.1"/>
    </source>
</evidence>
<evidence type="ECO:0000313" key="2">
    <source>
        <dbReference type="Proteomes" id="UP000229111"/>
    </source>
</evidence>
<dbReference type="AlphaFoldDB" id="A0AAJ3RH15"/>
<protein>
    <submittedName>
        <fullName evidence="1">Uncharacterized protein</fullName>
    </submittedName>
</protein>
<comment type="caution">
    <text evidence="1">The sequence shown here is derived from an EMBL/GenBank/DDBJ whole genome shotgun (WGS) entry which is preliminary data.</text>
</comment>
<reference evidence="1 2" key="1">
    <citation type="submission" date="2017-11" db="EMBL/GenBank/DDBJ databases">
        <title>Genome sequencing of Prevotella intermedia KCOM 1101.</title>
        <authorList>
            <person name="Kook J.-K."/>
            <person name="Park S.-N."/>
            <person name="Lim Y.K."/>
        </authorList>
    </citation>
    <scope>NUCLEOTIDE SEQUENCE [LARGE SCALE GENOMIC DNA]</scope>
    <source>
        <strain evidence="1 2">KCOM 1101</strain>
    </source>
</reference>
<name>A0AAJ3RH15_PREIN</name>
<dbReference type="Proteomes" id="UP000229111">
    <property type="component" value="Unassembled WGS sequence"/>
</dbReference>